<dbReference type="GO" id="GO:0000166">
    <property type="term" value="F:nucleotide binding"/>
    <property type="evidence" value="ECO:0007669"/>
    <property type="project" value="UniProtKB-KW"/>
</dbReference>
<evidence type="ECO:0000256" key="12">
    <source>
        <dbReference type="ARBA" id="ARBA00023239"/>
    </source>
</evidence>
<dbReference type="Proteomes" id="UP000270834">
    <property type="component" value="Unassembled WGS sequence"/>
</dbReference>
<feature type="domain" description="3-dehydroquinate synthase C-terminal" evidence="16">
    <location>
        <begin position="232"/>
        <end position="376"/>
    </location>
</feature>
<evidence type="ECO:0000313" key="17">
    <source>
        <dbReference type="EMBL" id="RMS65617.1"/>
    </source>
</evidence>
<feature type="binding site" evidence="14">
    <location>
        <begin position="122"/>
        <end position="127"/>
    </location>
    <ligand>
        <name>NAD(+)</name>
        <dbReference type="ChEBI" id="CHEBI:57540"/>
    </ligand>
</feature>
<dbReference type="Pfam" id="PF01761">
    <property type="entry name" value="DHQ_synthase"/>
    <property type="match status" value="1"/>
</dbReference>
<evidence type="ECO:0000256" key="7">
    <source>
        <dbReference type="ARBA" id="ARBA00022605"/>
    </source>
</evidence>
<dbReference type="GO" id="GO:0003856">
    <property type="term" value="F:3-dehydroquinate synthase activity"/>
    <property type="evidence" value="ECO:0007669"/>
    <property type="project" value="UniProtKB-UniRule"/>
</dbReference>
<comment type="caution">
    <text evidence="17">The sequence shown here is derived from an EMBL/GenBank/DDBJ whole genome shotgun (WGS) entry which is preliminary data.</text>
</comment>
<dbReference type="GO" id="GO:0008652">
    <property type="term" value="P:amino acid biosynthetic process"/>
    <property type="evidence" value="ECO:0007669"/>
    <property type="project" value="UniProtKB-KW"/>
</dbReference>
<feature type="binding site" evidence="14">
    <location>
        <begin position="180"/>
        <end position="181"/>
    </location>
    <ligand>
        <name>NAD(+)</name>
        <dbReference type="ChEBI" id="CHEBI:57540"/>
    </ligand>
</feature>
<protein>
    <recommendedName>
        <fullName evidence="6 14">3-dehydroquinate synthase</fullName>
        <shortName evidence="14">DHQS</shortName>
        <ecNumber evidence="6 14">4.2.3.4</ecNumber>
    </recommendedName>
</protein>
<comment type="cofactor">
    <cofactor evidence="14">
        <name>Co(2+)</name>
        <dbReference type="ChEBI" id="CHEBI:48828"/>
    </cofactor>
    <cofactor evidence="14">
        <name>Zn(2+)</name>
        <dbReference type="ChEBI" id="CHEBI:29105"/>
    </cofactor>
    <text evidence="14">Binds 1 divalent metal cation per subunit. Can use either Co(2+) or Zn(2+).</text>
</comment>
<dbReference type="FunFam" id="3.40.50.1970:FF:000001">
    <property type="entry name" value="3-dehydroquinate synthase"/>
    <property type="match status" value="1"/>
</dbReference>
<evidence type="ECO:0000256" key="2">
    <source>
        <dbReference type="ARBA" id="ARBA00001911"/>
    </source>
</evidence>
<comment type="pathway">
    <text evidence="4 14">Metabolic intermediate biosynthesis; chorismate biosynthesis; chorismate from D-erythrose 4-phosphate and phosphoenolpyruvate: step 2/7.</text>
</comment>
<comment type="cofactor">
    <cofactor evidence="2 14">
        <name>NAD(+)</name>
        <dbReference type="ChEBI" id="CHEBI:57540"/>
    </cofactor>
</comment>
<dbReference type="SUPFAM" id="SSF56796">
    <property type="entry name" value="Dehydroquinate synthase-like"/>
    <property type="match status" value="1"/>
</dbReference>
<evidence type="ECO:0000256" key="9">
    <source>
        <dbReference type="ARBA" id="ARBA00022741"/>
    </source>
</evidence>
<feature type="domain" description="3-dehydroquinate synthase N-terminal" evidence="15">
    <location>
        <begin position="118"/>
        <end position="230"/>
    </location>
</feature>
<dbReference type="EC" id="4.2.3.4" evidence="6 14"/>
<sequence>MRSTAKSPMWWWRPTKGRRAWSSRKFSNACASCRPAEARRIALSYCPFLSGGLMRTLHVDLGERSYPIYIGENLLGDARWFAPHIVGRRVAVISNETVAPLYLETLLKALQGHEVTPVVLPDGEAYKQWETLQLIFDALLKERHDRKTTLIALGGGVIGDMAGFAAACYQRGVNFIQVPTTLLSQVDSSVGGKTGINHPLGKNMIGAFYQPQAVVIDTASLKTLPSRELSAGLAEVIKYGFICDEPFITWLEEHMDALLALEPTVVTEAIERSCAAKARVVGADERESGVRATLNLGHTFGHAIETQQGYGVWLHGEAVGAGTVMALEMSHRLGWLSAAERDRGTRLLRRAGLPVVPPAEMTAEGFMEHMAVDKKVLDGRLRLVLLQGLGNAVVTGDFPREILDATLRTDYRALADQLGDE</sequence>
<keyword evidence="10 14" id="KW-0520">NAD</keyword>
<dbReference type="InterPro" id="IPR050071">
    <property type="entry name" value="Dehydroquinate_synthase"/>
</dbReference>
<keyword evidence="11 14" id="KW-0057">Aromatic amino acid biosynthesis</keyword>
<reference evidence="17 18" key="1">
    <citation type="submission" date="2018-08" db="EMBL/GenBank/DDBJ databases">
        <title>Recombination of ecologically and evolutionarily significant loci maintains genetic cohesion in the Pseudomonas syringae species complex.</title>
        <authorList>
            <person name="Dillon M."/>
            <person name="Thakur S."/>
            <person name="Almeida R.N.D."/>
            <person name="Weir B.S."/>
            <person name="Guttman D.S."/>
        </authorList>
    </citation>
    <scope>NUCLEOTIDE SEQUENCE [LARGE SCALE GENOMIC DNA]</scope>
    <source>
        <strain evidence="17 18">ICMP 7846</strain>
    </source>
</reference>
<dbReference type="AlphaFoldDB" id="A0A3M5EVT4"/>
<dbReference type="Pfam" id="PF24621">
    <property type="entry name" value="DHQS_C"/>
    <property type="match status" value="1"/>
</dbReference>
<dbReference type="GO" id="GO:0009423">
    <property type="term" value="P:chorismate biosynthetic process"/>
    <property type="evidence" value="ECO:0007669"/>
    <property type="project" value="UniProtKB-UniRule"/>
</dbReference>
<dbReference type="Gene3D" id="1.20.1090.10">
    <property type="entry name" value="Dehydroquinate synthase-like - alpha domain"/>
    <property type="match status" value="1"/>
</dbReference>
<evidence type="ECO:0000256" key="11">
    <source>
        <dbReference type="ARBA" id="ARBA00023141"/>
    </source>
</evidence>
<keyword evidence="14" id="KW-0963">Cytoplasm</keyword>
<comment type="function">
    <text evidence="3 14">Catalyzes the conversion of 3-deoxy-D-arabino-heptulosonate 7-phosphate (DAHP) to dehydroquinate (DHQ).</text>
</comment>
<evidence type="ECO:0000313" key="18">
    <source>
        <dbReference type="Proteomes" id="UP000270834"/>
    </source>
</evidence>
<dbReference type="InterPro" id="IPR056179">
    <property type="entry name" value="DHQS_C"/>
</dbReference>
<dbReference type="PANTHER" id="PTHR43622:SF7">
    <property type="entry name" value="3-DEHYDROQUINATE SYNTHASE, CHLOROPLASTIC"/>
    <property type="match status" value="1"/>
</dbReference>
<evidence type="ECO:0000256" key="14">
    <source>
        <dbReference type="HAMAP-Rule" id="MF_00110"/>
    </source>
</evidence>
<dbReference type="GO" id="GO:0046872">
    <property type="term" value="F:metal ion binding"/>
    <property type="evidence" value="ECO:0007669"/>
    <property type="project" value="UniProtKB-KW"/>
</dbReference>
<evidence type="ECO:0000259" key="15">
    <source>
        <dbReference type="Pfam" id="PF01761"/>
    </source>
</evidence>
<dbReference type="PANTHER" id="PTHR43622">
    <property type="entry name" value="3-DEHYDROQUINATE SYNTHASE"/>
    <property type="match status" value="1"/>
</dbReference>
<evidence type="ECO:0000256" key="4">
    <source>
        <dbReference type="ARBA" id="ARBA00004661"/>
    </source>
</evidence>
<comment type="similarity">
    <text evidence="5 14">Belongs to the sugar phosphate cyclases superfamily. Dehydroquinate synthase family.</text>
</comment>
<evidence type="ECO:0000256" key="13">
    <source>
        <dbReference type="ARBA" id="ARBA00023285"/>
    </source>
</evidence>
<feature type="binding site" evidence="14">
    <location>
        <position position="202"/>
    </location>
    <ligand>
        <name>NAD(+)</name>
        <dbReference type="ChEBI" id="CHEBI:57540"/>
    </ligand>
</feature>
<evidence type="ECO:0000259" key="16">
    <source>
        <dbReference type="Pfam" id="PF24621"/>
    </source>
</evidence>
<feature type="binding site" evidence="14">
    <location>
        <position position="193"/>
    </location>
    <ligand>
        <name>NAD(+)</name>
        <dbReference type="ChEBI" id="CHEBI:57540"/>
    </ligand>
</feature>
<feature type="binding site" evidence="14">
    <location>
        <begin position="156"/>
        <end position="160"/>
    </location>
    <ligand>
        <name>NAD(+)</name>
        <dbReference type="ChEBI" id="CHEBI:57540"/>
    </ligand>
</feature>
<dbReference type="InterPro" id="IPR016037">
    <property type="entry name" value="DHQ_synth_AroB"/>
</dbReference>
<dbReference type="GO" id="GO:0005737">
    <property type="term" value="C:cytoplasm"/>
    <property type="evidence" value="ECO:0007669"/>
    <property type="project" value="UniProtKB-SubCell"/>
</dbReference>
<feature type="binding site" evidence="14">
    <location>
        <position position="235"/>
    </location>
    <ligand>
        <name>Zn(2+)</name>
        <dbReference type="ChEBI" id="CHEBI:29105"/>
    </ligand>
</feature>
<name>A0A3M5EVT4_PSEAI</name>
<keyword evidence="9 14" id="KW-0547">Nucleotide-binding</keyword>
<keyword evidence="14" id="KW-0862">Zinc</keyword>
<comment type="catalytic activity">
    <reaction evidence="1 14">
        <text>7-phospho-2-dehydro-3-deoxy-D-arabino-heptonate = 3-dehydroquinate + phosphate</text>
        <dbReference type="Rhea" id="RHEA:21968"/>
        <dbReference type="ChEBI" id="CHEBI:32364"/>
        <dbReference type="ChEBI" id="CHEBI:43474"/>
        <dbReference type="ChEBI" id="CHEBI:58394"/>
        <dbReference type="EC" id="4.2.3.4"/>
    </reaction>
</comment>
<comment type="caution">
    <text evidence="14">Lacks conserved residue(s) required for the propagation of feature annotation.</text>
</comment>
<comment type="subcellular location">
    <subcellularLocation>
        <location evidence="14">Cytoplasm</location>
    </subcellularLocation>
</comment>
<keyword evidence="8 14" id="KW-0479">Metal-binding</keyword>
<feature type="binding site" evidence="14">
    <location>
        <position position="298"/>
    </location>
    <ligand>
        <name>Zn(2+)</name>
        <dbReference type="ChEBI" id="CHEBI:29105"/>
    </ligand>
</feature>
<dbReference type="UniPathway" id="UPA00053">
    <property type="reaction ID" value="UER00085"/>
</dbReference>
<evidence type="ECO:0000256" key="6">
    <source>
        <dbReference type="ARBA" id="ARBA00013031"/>
    </source>
</evidence>
<dbReference type="FunFam" id="1.20.1090.10:FF:000002">
    <property type="entry name" value="3-dehydroquinate synthase"/>
    <property type="match status" value="1"/>
</dbReference>
<dbReference type="NCBIfam" id="TIGR01357">
    <property type="entry name" value="aroB"/>
    <property type="match status" value="1"/>
</dbReference>
<dbReference type="EMBL" id="RBSQ01000074">
    <property type="protein sequence ID" value="RMS65617.1"/>
    <property type="molecule type" value="Genomic_DNA"/>
</dbReference>
<dbReference type="GO" id="GO:0009073">
    <property type="term" value="P:aromatic amino acid family biosynthetic process"/>
    <property type="evidence" value="ECO:0007669"/>
    <property type="project" value="UniProtKB-KW"/>
</dbReference>
<dbReference type="Gene3D" id="3.40.50.1970">
    <property type="match status" value="1"/>
</dbReference>
<evidence type="ECO:0000256" key="3">
    <source>
        <dbReference type="ARBA" id="ARBA00003485"/>
    </source>
</evidence>
<dbReference type="HAMAP" id="MF_00110">
    <property type="entry name" value="DHQ_synthase"/>
    <property type="match status" value="1"/>
</dbReference>
<feature type="binding site" evidence="14">
    <location>
        <position position="315"/>
    </location>
    <ligand>
        <name>Zn(2+)</name>
        <dbReference type="ChEBI" id="CHEBI:29105"/>
    </ligand>
</feature>
<evidence type="ECO:0000256" key="5">
    <source>
        <dbReference type="ARBA" id="ARBA00005412"/>
    </source>
</evidence>
<accession>A0A3M5EVT4</accession>
<dbReference type="InterPro" id="IPR030960">
    <property type="entry name" value="DHQS/DOIS_N"/>
</dbReference>
<evidence type="ECO:0000256" key="1">
    <source>
        <dbReference type="ARBA" id="ARBA00001393"/>
    </source>
</evidence>
<organism evidence="17 18">
    <name type="scientific">Pseudomonas aeruginosa</name>
    <dbReference type="NCBI Taxonomy" id="287"/>
    <lineage>
        <taxon>Bacteria</taxon>
        <taxon>Pseudomonadati</taxon>
        <taxon>Pseudomonadota</taxon>
        <taxon>Gammaproteobacteria</taxon>
        <taxon>Pseudomonadales</taxon>
        <taxon>Pseudomonadaceae</taxon>
        <taxon>Pseudomonas</taxon>
    </lineage>
</organism>
<keyword evidence="13 14" id="KW-0170">Cobalt</keyword>
<keyword evidence="12 14" id="KW-0456">Lyase</keyword>
<keyword evidence="7 14" id="KW-0028">Amino-acid biosynthesis</keyword>
<dbReference type="CDD" id="cd08195">
    <property type="entry name" value="DHQS"/>
    <property type="match status" value="1"/>
</dbReference>
<evidence type="ECO:0000256" key="8">
    <source>
        <dbReference type="ARBA" id="ARBA00022723"/>
    </source>
</evidence>
<evidence type="ECO:0000256" key="10">
    <source>
        <dbReference type="ARBA" id="ARBA00023027"/>
    </source>
</evidence>
<gene>
    <name evidence="14" type="primary">aroB</name>
    <name evidence="17" type="ORF">ALP65_04271</name>
</gene>
<proteinExistence type="inferred from homology"/>